<accession>A0A383U0Y2</accession>
<dbReference type="AlphaFoldDB" id="A0A383U0Y2"/>
<evidence type="ECO:0000313" key="2">
    <source>
        <dbReference type="EMBL" id="SZD73495.1"/>
    </source>
</evidence>
<dbReference type="RefSeq" id="WP_133298019.1">
    <property type="nucleotide sequence ID" value="NZ_UNSC01000006.1"/>
</dbReference>
<gene>
    <name evidence="2" type="ORF">SAMEA104719789_01302</name>
</gene>
<keyword evidence="3" id="KW-1185">Reference proteome</keyword>
<feature type="compositionally biased region" description="Low complexity" evidence="1">
    <location>
        <begin position="301"/>
        <end position="323"/>
    </location>
</feature>
<organism evidence="2 3">
    <name type="scientific">Candidatus Ornithobacterium hominis</name>
    <dbReference type="NCBI Taxonomy" id="2497989"/>
    <lineage>
        <taxon>Bacteria</taxon>
        <taxon>Pseudomonadati</taxon>
        <taxon>Bacteroidota</taxon>
        <taxon>Flavobacteriia</taxon>
        <taxon>Flavobacteriales</taxon>
        <taxon>Weeksellaceae</taxon>
        <taxon>Ornithobacterium</taxon>
    </lineage>
</organism>
<feature type="compositionally biased region" description="Polar residues" evidence="1">
    <location>
        <begin position="258"/>
        <end position="269"/>
    </location>
</feature>
<evidence type="ECO:0000256" key="1">
    <source>
        <dbReference type="SAM" id="MobiDB-lite"/>
    </source>
</evidence>
<protein>
    <submittedName>
        <fullName evidence="2">Uncharacterized protein</fullName>
    </submittedName>
</protein>
<proteinExistence type="predicted"/>
<dbReference type="EMBL" id="UNSC01000006">
    <property type="protein sequence ID" value="SZD73495.1"/>
    <property type="molecule type" value="Genomic_DNA"/>
</dbReference>
<feature type="compositionally biased region" description="Polar residues" evidence="1">
    <location>
        <begin position="235"/>
        <end position="250"/>
    </location>
</feature>
<feature type="region of interest" description="Disordered" evidence="1">
    <location>
        <begin position="233"/>
        <end position="331"/>
    </location>
</feature>
<feature type="compositionally biased region" description="Basic and acidic residues" evidence="1">
    <location>
        <begin position="270"/>
        <end position="291"/>
    </location>
</feature>
<sequence length="331" mass="38184">MPVLLGIIAVSFASCMGTQTFANREFDGIYSSPSDRTYQESKNQINNDRIVRLGGKYFDKNTQAPQSFEQEIYQNDPIASVVDPYQNDYIQWGKYQGTEIDYGFNSYPYGFNFGFHSGFYFPSRLSSYFGFGFGYPRFGGFYNHGFYNPYFMNYYDFYAFNRFYNPYPYYGYTYPYSRFYGYGYGYGGSYYHGDNSIFVRPIPATRGKGMTSNVNSINLSGFSNNPGIIRRGSDVNMTNSTPNYWNSSDTNLRKRSINEVNTSNSQQRQAYDRNSIRNQRNQDRVIYRRSDVSTNRASDFNTSRSSNWSNSSSNTTSSPARSSGTGTRIRR</sequence>
<evidence type="ECO:0000313" key="3">
    <source>
        <dbReference type="Proteomes" id="UP000262142"/>
    </source>
</evidence>
<dbReference type="Proteomes" id="UP000262142">
    <property type="component" value="Unassembled WGS sequence"/>
</dbReference>
<name>A0A383U0Y2_9FLAO</name>
<reference evidence="2 3" key="1">
    <citation type="submission" date="2018-09" db="EMBL/GenBank/DDBJ databases">
        <authorList>
            <consortium name="Pathogen Informatics"/>
        </authorList>
    </citation>
    <scope>NUCLEOTIDE SEQUENCE [LARGE SCALE GENOMIC DNA]</scope>
    <source>
        <strain evidence="2 3">OH-22767</strain>
    </source>
</reference>